<dbReference type="InterPro" id="IPR011045">
    <property type="entry name" value="N2O_reductase_N"/>
</dbReference>
<dbReference type="Proteomes" id="UP000011086">
    <property type="component" value="Unassembled WGS sequence"/>
</dbReference>
<feature type="signal peptide" evidence="1">
    <location>
        <begin position="1"/>
        <end position="19"/>
    </location>
</feature>
<reference evidence="2" key="1">
    <citation type="journal article" date="2012" name="PLoS Genet.">
        <title>Comparative analysis of the genomes of two field isolates of the rice blast fungus Magnaporthe oryzae.</title>
        <authorList>
            <person name="Xue M."/>
            <person name="Yang J."/>
            <person name="Li Z."/>
            <person name="Hu S."/>
            <person name="Yao N."/>
            <person name="Dean R.A."/>
            <person name="Zhao W."/>
            <person name="Shen M."/>
            <person name="Zhang H."/>
            <person name="Li C."/>
            <person name="Liu L."/>
            <person name="Cao L."/>
            <person name="Xu X."/>
            <person name="Xing Y."/>
            <person name="Hsiang T."/>
            <person name="Zhang Z."/>
            <person name="Xu J.R."/>
            <person name="Peng Y.L."/>
        </authorList>
    </citation>
    <scope>NUCLEOTIDE SEQUENCE</scope>
    <source>
        <strain evidence="2">Y34</strain>
    </source>
</reference>
<dbReference type="AlphaFoldDB" id="A0AA97P2M1"/>
<accession>A0AA97P2M1</accession>
<evidence type="ECO:0000256" key="1">
    <source>
        <dbReference type="SAM" id="SignalP"/>
    </source>
</evidence>
<evidence type="ECO:0000313" key="2">
    <source>
        <dbReference type="EMBL" id="ELQ40814.1"/>
    </source>
</evidence>
<protein>
    <submittedName>
        <fullName evidence="2">Uncharacterized protein</fullName>
    </submittedName>
</protein>
<name>A0AA97P2M1_PYRO3</name>
<dbReference type="Gene3D" id="2.130.10.10">
    <property type="entry name" value="YVTN repeat-like/Quinoprotein amine dehydrogenase"/>
    <property type="match status" value="1"/>
</dbReference>
<keyword evidence="1" id="KW-0732">Signal</keyword>
<sequence length="400" mass="42785">MLPNVFFLALLAPCGLASAFSLPPFLEKLFTRDHNTGPIVSRRFTEYQLPAAAETHEFARVPNTDMIVLSQMSNSRLVKIQIDGTTEEPIAHHSFPMGANDRAGLHGIWPSEAEPGLVWISLQSENRIQLIDPGSDTLDEAPTVIRTIDVPAPGNGPHSIVEIDGRVWAGLKNPSADTGEYFVFSINVDGTEPTLYPCLRSPVFIKEDPLTGLIYATQDTESSIMRINVTSGETEQLPIPPSVGNTPVGMTAIEGGLLAGVWLSLAGNSTGGTGAFGRVVPETGELQFFQLTRPAALGFNAGLLHIADASNEAAGPGLWLLSTSLLSSRSGDALIRVGINDAISAITGEEYIALPTQDAWAHRVVVVNSTVMVSELRTYTLAHLVYENEVPGNWAPAAAR</sequence>
<organism evidence="2">
    <name type="scientific">Pyricularia oryzae (strain Y34)</name>
    <name type="common">Rice blast fungus</name>
    <name type="synonym">Magnaporthe oryzae</name>
    <dbReference type="NCBI Taxonomy" id="1143189"/>
    <lineage>
        <taxon>Eukaryota</taxon>
        <taxon>Fungi</taxon>
        <taxon>Dikarya</taxon>
        <taxon>Ascomycota</taxon>
        <taxon>Pezizomycotina</taxon>
        <taxon>Sordariomycetes</taxon>
        <taxon>Sordariomycetidae</taxon>
        <taxon>Magnaporthales</taxon>
        <taxon>Pyriculariaceae</taxon>
        <taxon>Pyricularia</taxon>
    </lineage>
</organism>
<gene>
    <name evidence="2" type="ORF">OOU_Y34scaffold00343g1</name>
</gene>
<dbReference type="InterPro" id="IPR015943">
    <property type="entry name" value="WD40/YVTN_repeat-like_dom_sf"/>
</dbReference>
<proteinExistence type="predicted"/>
<feature type="chain" id="PRO_5041666296" evidence="1">
    <location>
        <begin position="20"/>
        <end position="400"/>
    </location>
</feature>
<dbReference type="SUPFAM" id="SSF50974">
    <property type="entry name" value="Nitrous oxide reductase, N-terminal domain"/>
    <property type="match status" value="1"/>
</dbReference>
<dbReference type="EMBL" id="JH792966">
    <property type="protein sequence ID" value="ELQ40814.1"/>
    <property type="molecule type" value="Genomic_DNA"/>
</dbReference>